<keyword evidence="2" id="KW-1185">Reference proteome</keyword>
<dbReference type="OrthoDB" id="9803101at2"/>
<name>A0A853H0K3_9BURK</name>
<sequence length="135" mass="15162">MDILQPPSWIEPRGYANGIMTEMKVGSRLLFVGGQVGWNERQEFETDDFAEQVGQTLRNIVAVLNAGGAGPEHITRMTWYVVDKREYVAALRDVGRHYRDVIGRHFPAMTAVEVADLIEDRARVEIEVTAVVPGH</sequence>
<dbReference type="InterPro" id="IPR006175">
    <property type="entry name" value="YjgF/YER057c/UK114"/>
</dbReference>
<evidence type="ECO:0000313" key="2">
    <source>
        <dbReference type="Proteomes" id="UP000554144"/>
    </source>
</evidence>
<dbReference type="Gene3D" id="3.30.1330.40">
    <property type="entry name" value="RutC-like"/>
    <property type="match status" value="1"/>
</dbReference>
<organism evidence="1 2">
    <name type="scientific">Pollutimonas harenae</name>
    <dbReference type="NCBI Taxonomy" id="657015"/>
    <lineage>
        <taxon>Bacteria</taxon>
        <taxon>Pseudomonadati</taxon>
        <taxon>Pseudomonadota</taxon>
        <taxon>Betaproteobacteria</taxon>
        <taxon>Burkholderiales</taxon>
        <taxon>Alcaligenaceae</taxon>
        <taxon>Pollutimonas</taxon>
    </lineage>
</organism>
<comment type="caution">
    <text evidence="1">The sequence shown here is derived from an EMBL/GenBank/DDBJ whole genome shotgun (WGS) entry which is preliminary data.</text>
</comment>
<dbReference type="Proteomes" id="UP000554144">
    <property type="component" value="Unassembled WGS sequence"/>
</dbReference>
<dbReference type="AlphaFoldDB" id="A0A853H0K3"/>
<protein>
    <submittedName>
        <fullName evidence="1">RidA family protein</fullName>
    </submittedName>
</protein>
<dbReference type="PANTHER" id="PTHR43857">
    <property type="entry name" value="BLR7761 PROTEIN"/>
    <property type="match status" value="1"/>
</dbReference>
<dbReference type="RefSeq" id="WP_130038703.1">
    <property type="nucleotide sequence ID" value="NZ_JACCEV010000001.1"/>
</dbReference>
<dbReference type="EMBL" id="JACCEV010000001">
    <property type="protein sequence ID" value="NYT84103.1"/>
    <property type="molecule type" value="Genomic_DNA"/>
</dbReference>
<dbReference type="SUPFAM" id="SSF55298">
    <property type="entry name" value="YjgF-like"/>
    <property type="match status" value="1"/>
</dbReference>
<dbReference type="PANTHER" id="PTHR43857:SF1">
    <property type="entry name" value="YJGH FAMILY PROTEIN"/>
    <property type="match status" value="1"/>
</dbReference>
<proteinExistence type="predicted"/>
<evidence type="ECO:0000313" key="1">
    <source>
        <dbReference type="EMBL" id="NYT84103.1"/>
    </source>
</evidence>
<accession>A0A853H0K3</accession>
<gene>
    <name evidence="1" type="ORF">H0A62_00680</name>
</gene>
<reference evidence="1 2" key="1">
    <citation type="submission" date="2020-07" db="EMBL/GenBank/DDBJ databases">
        <title>Taxonomic revisions and descriptions of new bacterial species based on genomic comparisons in the high-G+C-content subgroup of the family Alcaligenaceae.</title>
        <authorList>
            <person name="Szabo A."/>
            <person name="Felfoldi T."/>
        </authorList>
    </citation>
    <scope>NUCLEOTIDE SEQUENCE [LARGE SCALE GENOMIC DNA]</scope>
    <source>
        <strain evidence="1 2">DSM 25667</strain>
    </source>
</reference>
<dbReference type="CDD" id="cd00448">
    <property type="entry name" value="YjgF_YER057c_UK114_family"/>
    <property type="match status" value="1"/>
</dbReference>
<dbReference type="InterPro" id="IPR035959">
    <property type="entry name" value="RutC-like_sf"/>
</dbReference>
<dbReference type="Pfam" id="PF01042">
    <property type="entry name" value="Ribonuc_L-PSP"/>
    <property type="match status" value="1"/>
</dbReference>